<dbReference type="EMBL" id="LUCM01007481">
    <property type="protein sequence ID" value="KAA0189873.1"/>
    <property type="molecule type" value="Genomic_DNA"/>
</dbReference>
<feature type="compositionally biased region" description="Polar residues" evidence="1">
    <location>
        <begin position="1"/>
        <end position="12"/>
    </location>
</feature>
<feature type="region of interest" description="Disordered" evidence="1">
    <location>
        <begin position="186"/>
        <end position="225"/>
    </location>
</feature>
<evidence type="ECO:0000313" key="2">
    <source>
        <dbReference type="EMBL" id="KAA0189873.1"/>
    </source>
</evidence>
<organism evidence="2 3">
    <name type="scientific">Fasciolopsis buskii</name>
    <dbReference type="NCBI Taxonomy" id="27845"/>
    <lineage>
        <taxon>Eukaryota</taxon>
        <taxon>Metazoa</taxon>
        <taxon>Spiralia</taxon>
        <taxon>Lophotrochozoa</taxon>
        <taxon>Platyhelminthes</taxon>
        <taxon>Trematoda</taxon>
        <taxon>Digenea</taxon>
        <taxon>Plagiorchiida</taxon>
        <taxon>Echinostomata</taxon>
        <taxon>Echinostomatoidea</taxon>
        <taxon>Fasciolidae</taxon>
        <taxon>Fasciolopsis</taxon>
    </lineage>
</organism>
<feature type="compositionally biased region" description="Polar residues" evidence="1">
    <location>
        <begin position="289"/>
        <end position="301"/>
    </location>
</feature>
<feature type="compositionally biased region" description="Polar residues" evidence="1">
    <location>
        <begin position="22"/>
        <end position="42"/>
    </location>
</feature>
<protein>
    <submittedName>
        <fullName evidence="2">Uncharacterized protein</fullName>
    </submittedName>
</protein>
<dbReference type="AlphaFoldDB" id="A0A8E0VIA4"/>
<accession>A0A8E0VIA4</accession>
<feature type="region of interest" description="Disordered" evidence="1">
    <location>
        <begin position="105"/>
        <end position="129"/>
    </location>
</feature>
<feature type="compositionally biased region" description="Polar residues" evidence="1">
    <location>
        <begin position="111"/>
        <end position="129"/>
    </location>
</feature>
<dbReference type="Proteomes" id="UP000728185">
    <property type="component" value="Unassembled WGS sequence"/>
</dbReference>
<feature type="region of interest" description="Disordered" evidence="1">
    <location>
        <begin position="1"/>
        <end position="85"/>
    </location>
</feature>
<name>A0A8E0VIA4_9TREM</name>
<reference evidence="2" key="1">
    <citation type="submission" date="2019-05" db="EMBL/GenBank/DDBJ databases">
        <title>Annotation for the trematode Fasciolopsis buski.</title>
        <authorList>
            <person name="Choi Y.-J."/>
        </authorList>
    </citation>
    <scope>NUCLEOTIDE SEQUENCE</scope>
    <source>
        <strain evidence="2">HT</strain>
        <tissue evidence="2">Whole worm</tissue>
    </source>
</reference>
<dbReference type="OrthoDB" id="10561766at2759"/>
<evidence type="ECO:0000313" key="3">
    <source>
        <dbReference type="Proteomes" id="UP000728185"/>
    </source>
</evidence>
<sequence length="343" mass="35318">NANSTSESSITQKPVDLLGLDSPTSGPGLSSGDNFTPFTSGFSLHDPGDPSAISGKSQPPPTGSNGTIKQTAKPSANDSSLSTGAGASSAALDLFGLNFGEPCSVDPAGSNDPNSLGTNPETPATTTGKCTKESILALYQQNTPNNAGLFQSSTVGPPIPAAYGQYSGLVPPSNWAFCGATTASADPWASSSRGPVFGDKQPRQPQQQQQQQQPQPVAPSFQPYGNFGSLNTGVTPFTLQNEAQAKAPISFQLPVTNTPSNIPVWSDAYDKWPSSNSNPPANLFGSLGPPTSTSDRNPVPSSWNMTSQPTNFGSGNMGAPNFFTPSAMNTTAAAHQAYLSQVC</sequence>
<proteinExistence type="predicted"/>
<feature type="compositionally biased region" description="Low complexity" evidence="1">
    <location>
        <begin position="203"/>
        <end position="215"/>
    </location>
</feature>
<gene>
    <name evidence="2" type="ORF">FBUS_02450</name>
</gene>
<feature type="region of interest" description="Disordered" evidence="1">
    <location>
        <begin position="276"/>
        <end position="301"/>
    </location>
</feature>
<comment type="caution">
    <text evidence="2">The sequence shown here is derived from an EMBL/GenBank/DDBJ whole genome shotgun (WGS) entry which is preliminary data.</text>
</comment>
<keyword evidence="3" id="KW-1185">Reference proteome</keyword>
<evidence type="ECO:0000256" key="1">
    <source>
        <dbReference type="SAM" id="MobiDB-lite"/>
    </source>
</evidence>
<feature type="compositionally biased region" description="Polar residues" evidence="1">
    <location>
        <begin position="63"/>
        <end position="78"/>
    </location>
</feature>
<feature type="non-terminal residue" evidence="2">
    <location>
        <position position="1"/>
    </location>
</feature>